<evidence type="ECO:0000313" key="8">
    <source>
        <dbReference type="Proteomes" id="UP001162891"/>
    </source>
</evidence>
<comment type="similarity">
    <text evidence="2">Belongs to the methyl-accepting chemotaxis (MCP) protein family.</text>
</comment>
<dbReference type="SMART" id="SM00283">
    <property type="entry name" value="MA"/>
    <property type="match status" value="1"/>
</dbReference>
<dbReference type="Pfam" id="PF00015">
    <property type="entry name" value="MCPsignal"/>
    <property type="match status" value="1"/>
</dbReference>
<keyword evidence="4" id="KW-0812">Transmembrane</keyword>
<evidence type="ECO:0000256" key="1">
    <source>
        <dbReference type="ARBA" id="ARBA00022500"/>
    </source>
</evidence>
<evidence type="ECO:0000256" key="2">
    <source>
        <dbReference type="ARBA" id="ARBA00029447"/>
    </source>
</evidence>
<dbReference type="InterPro" id="IPR029151">
    <property type="entry name" value="Sensor-like_sf"/>
</dbReference>
<accession>A0ABM7WNL1</accession>
<reference evidence="8" key="1">
    <citation type="journal article" date="2022" name="Int. J. Syst. Evol. Microbiol.">
        <title>Anaeromyxobacter oryzae sp. nov., Anaeromyxobacter diazotrophicus sp. nov. and Anaeromyxobacter paludicola sp. nov., isolated from paddy soils.</title>
        <authorList>
            <person name="Itoh H."/>
            <person name="Xu Z."/>
            <person name="Mise K."/>
            <person name="Masuda Y."/>
            <person name="Ushijima N."/>
            <person name="Hayakawa C."/>
            <person name="Shiratori Y."/>
            <person name="Senoo K."/>
        </authorList>
    </citation>
    <scope>NUCLEOTIDE SEQUENCE [LARGE SCALE GENOMIC DNA]</scope>
    <source>
        <strain evidence="8">Red232</strain>
    </source>
</reference>
<gene>
    <name evidence="7" type="ORF">AMOR_00490</name>
</gene>
<dbReference type="PANTHER" id="PTHR43531:SF11">
    <property type="entry name" value="METHYL-ACCEPTING CHEMOTAXIS PROTEIN 3"/>
    <property type="match status" value="1"/>
</dbReference>
<keyword evidence="4" id="KW-0472">Membrane</keyword>
<dbReference type="EMBL" id="AP025591">
    <property type="protein sequence ID" value="BDG01053.1"/>
    <property type="molecule type" value="Genomic_DNA"/>
</dbReference>
<dbReference type="PROSITE" id="PS50111">
    <property type="entry name" value="CHEMOTAXIS_TRANSDUC_2"/>
    <property type="match status" value="1"/>
</dbReference>
<dbReference type="PROSITE" id="PS50885">
    <property type="entry name" value="HAMP"/>
    <property type="match status" value="1"/>
</dbReference>
<dbReference type="Gene3D" id="1.10.287.950">
    <property type="entry name" value="Methyl-accepting chemotaxis protein"/>
    <property type="match status" value="1"/>
</dbReference>
<dbReference type="SUPFAM" id="SSF58104">
    <property type="entry name" value="Methyl-accepting chemotaxis protein (MCP) signaling domain"/>
    <property type="match status" value="1"/>
</dbReference>
<protein>
    <recommendedName>
        <fullName evidence="9">Methyl-accepting chemotaxis sensory transducer</fullName>
    </recommendedName>
</protein>
<name>A0ABM7WNL1_9BACT</name>
<dbReference type="Proteomes" id="UP001162891">
    <property type="component" value="Chromosome"/>
</dbReference>
<evidence type="ECO:0000259" key="5">
    <source>
        <dbReference type="PROSITE" id="PS50111"/>
    </source>
</evidence>
<dbReference type="CDD" id="cd06225">
    <property type="entry name" value="HAMP"/>
    <property type="match status" value="1"/>
</dbReference>
<evidence type="ECO:0008006" key="9">
    <source>
        <dbReference type="Google" id="ProtNLM"/>
    </source>
</evidence>
<feature type="domain" description="HAMP" evidence="6">
    <location>
        <begin position="317"/>
        <end position="369"/>
    </location>
</feature>
<dbReference type="SUPFAM" id="SSF103190">
    <property type="entry name" value="Sensory domain-like"/>
    <property type="match status" value="1"/>
</dbReference>
<dbReference type="Pfam" id="PF14827">
    <property type="entry name" value="dCache_3"/>
    <property type="match status" value="1"/>
</dbReference>
<dbReference type="RefSeq" id="WP_248357417.1">
    <property type="nucleotide sequence ID" value="NZ_AP025591.1"/>
</dbReference>
<dbReference type="SMART" id="SM00304">
    <property type="entry name" value="HAMP"/>
    <property type="match status" value="1"/>
</dbReference>
<feature type="transmembrane region" description="Helical" evidence="4">
    <location>
        <begin position="294"/>
        <end position="316"/>
    </location>
</feature>
<dbReference type="InterPro" id="IPR004089">
    <property type="entry name" value="MCPsignal_dom"/>
</dbReference>
<keyword evidence="8" id="KW-1185">Reference proteome</keyword>
<dbReference type="InterPro" id="IPR051310">
    <property type="entry name" value="MCP_chemotaxis"/>
</dbReference>
<keyword evidence="3" id="KW-0807">Transducer</keyword>
<evidence type="ECO:0000259" key="6">
    <source>
        <dbReference type="PROSITE" id="PS50885"/>
    </source>
</evidence>
<dbReference type="InterPro" id="IPR029150">
    <property type="entry name" value="dCache_3"/>
</dbReference>
<dbReference type="PANTHER" id="PTHR43531">
    <property type="entry name" value="PROTEIN ICFG"/>
    <property type="match status" value="1"/>
</dbReference>
<sequence length="617" mass="64666">MIRSTSLKSRLLLTLGGVLAATVVAVGAFAFRAQERQLLEAATGEMANNVSLFGASVEADAEGLSRALTALSHVGELRGPLAAADRGALLAVATPLFRELRERNNVTHMYFIAPDGSVILRVHKPEQFGDVLTRATYLRARDTGRLASGIEMGKNFFSLRAVLPVRQAGTLLGYIEIAEEIDHLFARTRALTGAEVALLLDERYLAAKQADVKGDPVGGRRLLHGTDAALATRLARAVNLDLAESGTIVRLVDDGGRRIVVGAGPLRDAAGDPAGVLLFSRDHTPLFSAATRNVLLLVALFASMLAFAGALVYGALRRSFSALDEAVRVSARVAGGDLTVHIAVERMDEAGRVLAALKDMVARLREVASRVQGAAVAVADGSGELDGGAVVISRGVSEQAAAAEEASATVAQISASVDRNAESAEVTERLAAESARAAEDGGRAVREAVEAMKRIAERIEVVDDIARQTNLLALNAAIEAARAGAEGKGFAVVASEVRKLAERSRVAAAEIGELSTASAVVAEHAGERLARLVPEIQRTAELVREIAASSREQAGGAAQIRGMVDGLNETTQRNAGAADRIAATAQSLRARADELRDATAYFAVDAARPPRRPPPPA</sequence>
<organism evidence="7 8">
    <name type="scientific">Anaeromyxobacter oryzae</name>
    <dbReference type="NCBI Taxonomy" id="2918170"/>
    <lineage>
        <taxon>Bacteria</taxon>
        <taxon>Pseudomonadati</taxon>
        <taxon>Myxococcota</taxon>
        <taxon>Myxococcia</taxon>
        <taxon>Myxococcales</taxon>
        <taxon>Cystobacterineae</taxon>
        <taxon>Anaeromyxobacteraceae</taxon>
        <taxon>Anaeromyxobacter</taxon>
    </lineage>
</organism>
<dbReference type="InterPro" id="IPR003660">
    <property type="entry name" value="HAMP_dom"/>
</dbReference>
<keyword evidence="1" id="KW-0145">Chemotaxis</keyword>
<evidence type="ECO:0000256" key="4">
    <source>
        <dbReference type="SAM" id="Phobius"/>
    </source>
</evidence>
<feature type="domain" description="Methyl-accepting transducer" evidence="5">
    <location>
        <begin position="374"/>
        <end position="589"/>
    </location>
</feature>
<keyword evidence="4" id="KW-1133">Transmembrane helix</keyword>
<proteinExistence type="inferred from homology"/>
<evidence type="ECO:0000256" key="3">
    <source>
        <dbReference type="PROSITE-ProRule" id="PRU00284"/>
    </source>
</evidence>
<evidence type="ECO:0000313" key="7">
    <source>
        <dbReference type="EMBL" id="BDG01053.1"/>
    </source>
</evidence>